<dbReference type="STRING" id="1121439.dsat_0952"/>
<dbReference type="PATRIC" id="fig|1121439.3.peg.2320"/>
<dbReference type="Pfam" id="PF08668">
    <property type="entry name" value="HDOD"/>
    <property type="match status" value="1"/>
</dbReference>
<dbReference type="Gene3D" id="1.10.3210.10">
    <property type="entry name" value="Hypothetical protein af1432"/>
    <property type="match status" value="1"/>
</dbReference>
<gene>
    <name evidence="2" type="ORF">dsat_0952</name>
</gene>
<evidence type="ECO:0000259" key="1">
    <source>
        <dbReference type="PROSITE" id="PS51833"/>
    </source>
</evidence>
<evidence type="ECO:0000313" key="3">
    <source>
        <dbReference type="Proteomes" id="UP000014975"/>
    </source>
</evidence>
<dbReference type="RefSeq" id="WP_020887649.1">
    <property type="nucleotide sequence ID" value="NZ_ATHI01000028.1"/>
</dbReference>
<dbReference type="PANTHER" id="PTHR33525:SF3">
    <property type="entry name" value="RIBONUCLEASE Y"/>
    <property type="match status" value="1"/>
</dbReference>
<sequence length="291" mass="32118">MGPATARNDEDDVADDLKSETRDIVLEVKSLPTLPKVLDKVTELLDNPESSIEDIAKLISTDQVLSAKVLKMVNSPIYGFPGRIGTVQHALVLLGINVIRGIIISTSVFDMMVKSMEGLWEHSVGCSLACSCIARKAGFKDPEEYSVAGLLHDLGKVVLSVQLPEMERAVVETVASKDLSYFEAERDVMGFGHDRINAWLSDNWHLPPNLKEGMSYHHKPQLAQLYPDIAAVVHIGDFLVRVFEFGSGGDDQVPVLKPEALKQLKLRTQDLEEIMDQLGRELVDVADLNFA</sequence>
<keyword evidence="3" id="KW-1185">Reference proteome</keyword>
<dbReference type="InterPro" id="IPR052340">
    <property type="entry name" value="RNase_Y/CdgJ"/>
</dbReference>
<organism evidence="2 3">
    <name type="scientific">Alkalidesulfovibrio alkalitolerans DSM 16529</name>
    <dbReference type="NCBI Taxonomy" id="1121439"/>
    <lineage>
        <taxon>Bacteria</taxon>
        <taxon>Pseudomonadati</taxon>
        <taxon>Thermodesulfobacteriota</taxon>
        <taxon>Desulfovibrionia</taxon>
        <taxon>Desulfovibrionales</taxon>
        <taxon>Desulfovibrionaceae</taxon>
        <taxon>Alkalidesulfovibrio</taxon>
    </lineage>
</organism>
<dbReference type="PROSITE" id="PS51833">
    <property type="entry name" value="HDOD"/>
    <property type="match status" value="1"/>
</dbReference>
<reference evidence="2 3" key="1">
    <citation type="journal article" date="2013" name="Genome Announc.">
        <title>Draft genome sequences for three mercury-methylating, sulfate-reducing bacteria.</title>
        <authorList>
            <person name="Brown S.D."/>
            <person name="Hurt R.A.Jr."/>
            <person name="Gilmour C.C."/>
            <person name="Elias D.A."/>
        </authorList>
    </citation>
    <scope>NUCLEOTIDE SEQUENCE [LARGE SCALE GENOMIC DNA]</scope>
    <source>
        <strain evidence="2 3">DSM 16529</strain>
    </source>
</reference>
<dbReference type="AlphaFoldDB" id="S7UH88"/>
<dbReference type="eggNOG" id="COG1639">
    <property type="taxonomic scope" value="Bacteria"/>
</dbReference>
<dbReference type="CDD" id="cd00077">
    <property type="entry name" value="HDc"/>
    <property type="match status" value="1"/>
</dbReference>
<dbReference type="InterPro" id="IPR013976">
    <property type="entry name" value="HDOD"/>
</dbReference>
<name>S7UH88_9BACT</name>
<feature type="domain" description="HDOD" evidence="1">
    <location>
        <begin position="31"/>
        <end position="220"/>
    </location>
</feature>
<comment type="caution">
    <text evidence="2">The sequence shown here is derived from an EMBL/GenBank/DDBJ whole genome shotgun (WGS) entry which is preliminary data.</text>
</comment>
<dbReference type="SUPFAM" id="SSF109604">
    <property type="entry name" value="HD-domain/PDEase-like"/>
    <property type="match status" value="1"/>
</dbReference>
<dbReference type="InterPro" id="IPR003607">
    <property type="entry name" value="HD/PDEase_dom"/>
</dbReference>
<proteinExistence type="predicted"/>
<dbReference type="Proteomes" id="UP000014975">
    <property type="component" value="Unassembled WGS sequence"/>
</dbReference>
<evidence type="ECO:0000313" key="2">
    <source>
        <dbReference type="EMBL" id="EPR31628.1"/>
    </source>
</evidence>
<accession>S7UH88</accession>
<dbReference type="EMBL" id="ATHI01000028">
    <property type="protein sequence ID" value="EPR31628.1"/>
    <property type="molecule type" value="Genomic_DNA"/>
</dbReference>
<protein>
    <submittedName>
        <fullName evidence="2">Putative signal transduction protein</fullName>
    </submittedName>
</protein>
<dbReference type="PANTHER" id="PTHR33525">
    <property type="match status" value="1"/>
</dbReference>